<dbReference type="EMBL" id="CBTN010000121">
    <property type="protein sequence ID" value="CDH60999.1"/>
    <property type="molecule type" value="Genomic_DNA"/>
</dbReference>
<proteinExistence type="predicted"/>
<keyword evidence="2" id="KW-1185">Reference proteome</keyword>
<name>A0A068SFD3_9FUNG</name>
<dbReference type="Gene3D" id="3.80.10.10">
    <property type="entry name" value="Ribonuclease Inhibitor"/>
    <property type="match status" value="1"/>
</dbReference>
<accession>A0A068SFD3</accession>
<dbReference type="OrthoDB" id="10462103at2759"/>
<protein>
    <recommendedName>
        <fullName evidence="3">F-box domain-containing protein</fullName>
    </recommendedName>
</protein>
<gene>
    <name evidence="1" type="ORF">LCOR_11774.1</name>
</gene>
<dbReference type="Proteomes" id="UP000027586">
    <property type="component" value="Unassembled WGS sequence"/>
</dbReference>
<evidence type="ECO:0008006" key="3">
    <source>
        <dbReference type="Google" id="ProtNLM"/>
    </source>
</evidence>
<dbReference type="InterPro" id="IPR032675">
    <property type="entry name" value="LRR_dom_sf"/>
</dbReference>
<sequence length="305" mass="35061">MPPPVNVTPSRFGYNANRRQVSEPLHLLRLLDHCPTLVELKIATKETIFISSHHHGTYPSIRHLEIRYNSPTCENPLHPFNIKRHISPALFNHFPRLHLLVLWYPQPRYHDMQTIFQYCPMLQELFLGGIQNYSLADGTKTSQQGLRLLSLHSPSSQGLLISRLLKAHSTTLESLVMECVGPWTSPAGFMMNEHVVLPQLRSLELSFKGVVYEQPLTAFLCLISQRCPSLQKLTLKFHCFSFNIQWILPLARHGKLKKMVIASKVFPDNISTLLQHFNRLQAFDLKLKTIDRRGLLIDIPPSRLL</sequence>
<dbReference type="VEuPathDB" id="FungiDB:LCOR_11774.1"/>
<dbReference type="AlphaFoldDB" id="A0A068SFD3"/>
<evidence type="ECO:0000313" key="2">
    <source>
        <dbReference type="Proteomes" id="UP000027586"/>
    </source>
</evidence>
<organism evidence="1 2">
    <name type="scientific">Lichtheimia corymbifera JMRC:FSU:9682</name>
    <dbReference type="NCBI Taxonomy" id="1263082"/>
    <lineage>
        <taxon>Eukaryota</taxon>
        <taxon>Fungi</taxon>
        <taxon>Fungi incertae sedis</taxon>
        <taxon>Mucoromycota</taxon>
        <taxon>Mucoromycotina</taxon>
        <taxon>Mucoromycetes</taxon>
        <taxon>Mucorales</taxon>
        <taxon>Lichtheimiaceae</taxon>
        <taxon>Lichtheimia</taxon>
    </lineage>
</organism>
<comment type="caution">
    <text evidence="1">The sequence shown here is derived from an EMBL/GenBank/DDBJ whole genome shotgun (WGS) entry which is preliminary data.</text>
</comment>
<dbReference type="SUPFAM" id="SSF52047">
    <property type="entry name" value="RNI-like"/>
    <property type="match status" value="1"/>
</dbReference>
<evidence type="ECO:0000313" key="1">
    <source>
        <dbReference type="EMBL" id="CDH60999.1"/>
    </source>
</evidence>
<reference evidence="1" key="1">
    <citation type="submission" date="2013-08" db="EMBL/GenBank/DDBJ databases">
        <title>Gene expansion shapes genome architecture in the human pathogen Lichtheimia corymbifera: an evolutionary genomics analysis in the ancient terrestrial Mucorales (Mucoromycotina).</title>
        <authorList>
            <person name="Schwartze V.U."/>
            <person name="Winter S."/>
            <person name="Shelest E."/>
            <person name="Marcet-Houben M."/>
            <person name="Horn F."/>
            <person name="Wehner S."/>
            <person name="Hoffmann K."/>
            <person name="Riege K."/>
            <person name="Sammeth M."/>
            <person name="Nowrousian M."/>
            <person name="Valiante V."/>
            <person name="Linde J."/>
            <person name="Jacobsen I.D."/>
            <person name="Marz M."/>
            <person name="Brakhage A.A."/>
            <person name="Gabaldon T."/>
            <person name="Bocker S."/>
            <person name="Voigt K."/>
        </authorList>
    </citation>
    <scope>NUCLEOTIDE SEQUENCE [LARGE SCALE GENOMIC DNA]</scope>
    <source>
        <strain evidence="1">FSU 9682</strain>
    </source>
</reference>